<keyword evidence="11" id="KW-1208">Phospholipid metabolism</keyword>
<keyword evidence="3" id="KW-0808">Transferase</keyword>
<evidence type="ECO:0000256" key="7">
    <source>
        <dbReference type="ARBA" id="ARBA00022840"/>
    </source>
</evidence>
<comment type="caution">
    <text evidence="14">The sequence shown here is derived from an EMBL/GenBank/DDBJ whole genome shotgun (WGS) entry which is preliminary data.</text>
</comment>
<dbReference type="PANTHER" id="PTHR12358">
    <property type="entry name" value="SPHINGOSINE KINASE"/>
    <property type="match status" value="1"/>
</dbReference>
<dbReference type="InterPro" id="IPR050187">
    <property type="entry name" value="Lipid_Phosphate_FormReg"/>
</dbReference>
<dbReference type="GO" id="GO:0016301">
    <property type="term" value="F:kinase activity"/>
    <property type="evidence" value="ECO:0007669"/>
    <property type="project" value="UniProtKB-KW"/>
</dbReference>
<feature type="region of interest" description="Disordered" evidence="12">
    <location>
        <begin position="1"/>
        <end position="22"/>
    </location>
</feature>
<dbReference type="Pfam" id="PF00781">
    <property type="entry name" value="DAGK_cat"/>
    <property type="match status" value="1"/>
</dbReference>
<dbReference type="GO" id="GO:0046872">
    <property type="term" value="F:metal ion binding"/>
    <property type="evidence" value="ECO:0007669"/>
    <property type="project" value="UniProtKB-KW"/>
</dbReference>
<gene>
    <name evidence="14" type="ORF">OB919_04145</name>
</gene>
<dbReference type="PANTHER" id="PTHR12358:SF106">
    <property type="entry name" value="LIPID KINASE YEGS"/>
    <property type="match status" value="1"/>
</dbReference>
<evidence type="ECO:0000256" key="11">
    <source>
        <dbReference type="ARBA" id="ARBA00023264"/>
    </source>
</evidence>
<dbReference type="InterPro" id="IPR045540">
    <property type="entry name" value="YegS/DAGK_C"/>
</dbReference>
<evidence type="ECO:0000256" key="8">
    <source>
        <dbReference type="ARBA" id="ARBA00022842"/>
    </source>
</evidence>
<evidence type="ECO:0000259" key="13">
    <source>
        <dbReference type="PROSITE" id="PS50146"/>
    </source>
</evidence>
<dbReference type="SUPFAM" id="SSF111331">
    <property type="entry name" value="NAD kinase/diacylglycerol kinase-like"/>
    <property type="match status" value="1"/>
</dbReference>
<dbReference type="RefSeq" id="WP_342806685.1">
    <property type="nucleotide sequence ID" value="NZ_JAOPJZ010000002.1"/>
</dbReference>
<evidence type="ECO:0000313" key="15">
    <source>
        <dbReference type="Proteomes" id="UP001321047"/>
    </source>
</evidence>
<dbReference type="NCBIfam" id="TIGR00147">
    <property type="entry name" value="YegS/Rv2252/BmrU family lipid kinase"/>
    <property type="match status" value="1"/>
</dbReference>
<comment type="cofactor">
    <cofactor evidence="1">
        <name>Mg(2+)</name>
        <dbReference type="ChEBI" id="CHEBI:18420"/>
    </cofactor>
</comment>
<evidence type="ECO:0000256" key="12">
    <source>
        <dbReference type="SAM" id="MobiDB-lite"/>
    </source>
</evidence>
<dbReference type="GO" id="GO:0005886">
    <property type="term" value="C:plasma membrane"/>
    <property type="evidence" value="ECO:0007669"/>
    <property type="project" value="TreeGrafter"/>
</dbReference>
<evidence type="ECO:0000313" key="14">
    <source>
        <dbReference type="EMBL" id="MCU4751177.1"/>
    </source>
</evidence>
<evidence type="ECO:0000256" key="6">
    <source>
        <dbReference type="ARBA" id="ARBA00022777"/>
    </source>
</evidence>
<reference evidence="14 15" key="1">
    <citation type="submission" date="2022-09" db="EMBL/GenBank/DDBJ databases">
        <title>Enrichment on poylsaccharides allowed isolation of novel metabolic and taxonomic groups of Haloarchaea.</title>
        <authorList>
            <person name="Sorokin D.Y."/>
            <person name="Elcheninov A.G."/>
            <person name="Khizhniak T.V."/>
            <person name="Kolganova T.V."/>
            <person name="Kublanov I.V."/>
        </authorList>
    </citation>
    <scope>NUCLEOTIDE SEQUENCE [LARGE SCALE GENOMIC DNA]</scope>
    <source>
        <strain evidence="14 15">AArc-curdl1</strain>
    </source>
</reference>
<dbReference type="Gene3D" id="3.40.50.10330">
    <property type="entry name" value="Probable inorganic polyphosphate/atp-NAD kinase, domain 1"/>
    <property type="match status" value="1"/>
</dbReference>
<dbReference type="InterPro" id="IPR017438">
    <property type="entry name" value="ATP-NAD_kinase_N"/>
</dbReference>
<organism evidence="14 15">
    <name type="scientific">Natronosalvus hydrolyticus</name>
    <dbReference type="NCBI Taxonomy" id="2979988"/>
    <lineage>
        <taxon>Archaea</taxon>
        <taxon>Methanobacteriati</taxon>
        <taxon>Methanobacteriota</taxon>
        <taxon>Stenosarchaea group</taxon>
        <taxon>Halobacteria</taxon>
        <taxon>Halobacteriales</taxon>
        <taxon>Natrialbaceae</taxon>
        <taxon>Natronosalvus</taxon>
    </lineage>
</organism>
<keyword evidence="7" id="KW-0067">ATP-binding</keyword>
<keyword evidence="6 14" id="KW-0418">Kinase</keyword>
<evidence type="ECO:0000256" key="10">
    <source>
        <dbReference type="ARBA" id="ARBA00023209"/>
    </source>
</evidence>
<evidence type="ECO:0000256" key="1">
    <source>
        <dbReference type="ARBA" id="ARBA00001946"/>
    </source>
</evidence>
<dbReference type="Proteomes" id="UP001321047">
    <property type="component" value="Unassembled WGS sequence"/>
</dbReference>
<keyword evidence="15" id="KW-1185">Reference proteome</keyword>
<keyword evidence="8" id="KW-0460">Magnesium</keyword>
<keyword evidence="2" id="KW-0444">Lipid biosynthesis</keyword>
<keyword evidence="4" id="KW-0479">Metal-binding</keyword>
<dbReference type="Gene3D" id="2.60.200.40">
    <property type="match status" value="1"/>
</dbReference>
<keyword evidence="5" id="KW-0547">Nucleotide-binding</keyword>
<evidence type="ECO:0000256" key="9">
    <source>
        <dbReference type="ARBA" id="ARBA00023098"/>
    </source>
</evidence>
<sequence length="325" mass="35271">MERSRDGKGETCRSRRVEGSDAFSSERILVLNPASGNRDHAPAVESRAVEHGFQVHETTERGDAEQIARLAANAGVSVIAVAGGDGTVHEVVAGLYDVGALAEVDCAVVPAGTANVFARRLGIADIEEGFRTIERAETRRFDVGVANDEPFVGTCLVGVTAEANTTTTDEAKRRLGVFAYARTALRLLSDYEGRPLRVTIRDEKRATDDRWSGDVFLLLVGNAAGFPAFRGLAATNPEDGRFDVLIVEDRPTADLLDPRTMARLFDDGPITRREGSALTIAARRSDSVPFSLDGELRLATEIEVRMLAQRLSVYVGRDYDLVSDY</sequence>
<protein>
    <submittedName>
        <fullName evidence="14">YegS/Rv2252/BmrU family lipid kinase</fullName>
    </submittedName>
</protein>
<evidence type="ECO:0000256" key="3">
    <source>
        <dbReference type="ARBA" id="ARBA00022679"/>
    </source>
</evidence>
<evidence type="ECO:0000256" key="4">
    <source>
        <dbReference type="ARBA" id="ARBA00022723"/>
    </source>
</evidence>
<dbReference type="EMBL" id="JAOPJZ010000002">
    <property type="protein sequence ID" value="MCU4751177.1"/>
    <property type="molecule type" value="Genomic_DNA"/>
</dbReference>
<name>A0AAP2Z5Y3_9EURY</name>
<keyword evidence="10" id="KW-0594">Phospholipid biosynthesis</keyword>
<dbReference type="SMART" id="SM00046">
    <property type="entry name" value="DAGKc"/>
    <property type="match status" value="1"/>
</dbReference>
<dbReference type="InterPro" id="IPR001206">
    <property type="entry name" value="Diacylglycerol_kinase_cat_dom"/>
</dbReference>
<dbReference type="GO" id="GO:0005524">
    <property type="term" value="F:ATP binding"/>
    <property type="evidence" value="ECO:0007669"/>
    <property type="project" value="UniProtKB-KW"/>
</dbReference>
<proteinExistence type="predicted"/>
<dbReference type="PROSITE" id="PS50146">
    <property type="entry name" value="DAGK"/>
    <property type="match status" value="1"/>
</dbReference>
<dbReference type="AlphaFoldDB" id="A0AAP2Z5Y3"/>
<dbReference type="GO" id="GO:0008654">
    <property type="term" value="P:phospholipid biosynthetic process"/>
    <property type="evidence" value="ECO:0007669"/>
    <property type="project" value="UniProtKB-KW"/>
</dbReference>
<feature type="domain" description="DAGKc" evidence="13">
    <location>
        <begin position="22"/>
        <end position="150"/>
    </location>
</feature>
<accession>A0AAP2Z5Y3</accession>
<dbReference type="Pfam" id="PF19279">
    <property type="entry name" value="YegS_C"/>
    <property type="match status" value="1"/>
</dbReference>
<evidence type="ECO:0000256" key="2">
    <source>
        <dbReference type="ARBA" id="ARBA00022516"/>
    </source>
</evidence>
<evidence type="ECO:0000256" key="5">
    <source>
        <dbReference type="ARBA" id="ARBA00022741"/>
    </source>
</evidence>
<feature type="compositionally biased region" description="Basic and acidic residues" evidence="12">
    <location>
        <begin position="1"/>
        <end position="19"/>
    </location>
</feature>
<keyword evidence="9" id="KW-0443">Lipid metabolism</keyword>
<dbReference type="InterPro" id="IPR016064">
    <property type="entry name" value="NAD/diacylglycerol_kinase_sf"/>
</dbReference>
<dbReference type="InterPro" id="IPR005218">
    <property type="entry name" value="Diacylglycerol/lipid_kinase"/>
</dbReference>